<comment type="caution">
    <text evidence="14">The sequence shown here is derived from an EMBL/GenBank/DDBJ whole genome shotgun (WGS) entry which is preliminary data.</text>
</comment>
<reference evidence="15" key="1">
    <citation type="journal article" date="2019" name="Nat. Commun.">
        <title>The genome of broomcorn millet.</title>
        <authorList>
            <person name="Zou C."/>
            <person name="Miki D."/>
            <person name="Li D."/>
            <person name="Tang Q."/>
            <person name="Xiao L."/>
            <person name="Rajput S."/>
            <person name="Deng P."/>
            <person name="Jia W."/>
            <person name="Huang R."/>
            <person name="Zhang M."/>
            <person name="Sun Y."/>
            <person name="Hu J."/>
            <person name="Fu X."/>
            <person name="Schnable P.S."/>
            <person name="Li F."/>
            <person name="Zhang H."/>
            <person name="Feng B."/>
            <person name="Zhu X."/>
            <person name="Liu R."/>
            <person name="Schnable J.C."/>
            <person name="Zhu J.-K."/>
            <person name="Zhang H."/>
        </authorList>
    </citation>
    <scope>NUCLEOTIDE SEQUENCE [LARGE SCALE GENOMIC DNA]</scope>
</reference>
<proteinExistence type="inferred from homology"/>
<keyword evidence="3" id="KW-0813">Transport</keyword>
<evidence type="ECO:0000256" key="6">
    <source>
        <dbReference type="ARBA" id="ARBA00022982"/>
    </source>
</evidence>
<keyword evidence="4" id="KW-0679">Respiratory chain</keyword>
<keyword evidence="9" id="KW-1015">Disulfide bond</keyword>
<organism evidence="14 15">
    <name type="scientific">Panicum miliaceum</name>
    <name type="common">Proso millet</name>
    <name type="synonym">Broomcorn millet</name>
    <dbReference type="NCBI Taxonomy" id="4540"/>
    <lineage>
        <taxon>Eukaryota</taxon>
        <taxon>Viridiplantae</taxon>
        <taxon>Streptophyta</taxon>
        <taxon>Embryophyta</taxon>
        <taxon>Tracheophyta</taxon>
        <taxon>Spermatophyta</taxon>
        <taxon>Magnoliopsida</taxon>
        <taxon>Liliopsida</taxon>
        <taxon>Poales</taxon>
        <taxon>Poaceae</taxon>
        <taxon>PACMAD clade</taxon>
        <taxon>Panicoideae</taxon>
        <taxon>Panicodae</taxon>
        <taxon>Paniceae</taxon>
        <taxon>Panicinae</taxon>
        <taxon>Panicum</taxon>
        <taxon>Panicum sect. Panicum</taxon>
    </lineage>
</organism>
<keyword evidence="8" id="KW-0472">Membrane</keyword>
<dbReference type="Gene3D" id="1.10.287.20">
    <property type="entry name" value="Ubiquinol-cytochrome C reductase hinge domain"/>
    <property type="match status" value="1"/>
</dbReference>
<dbReference type="Pfam" id="PF02320">
    <property type="entry name" value="UCR_hinge"/>
    <property type="match status" value="1"/>
</dbReference>
<evidence type="ECO:0000256" key="5">
    <source>
        <dbReference type="ARBA" id="ARBA00022792"/>
    </source>
</evidence>
<dbReference type="GO" id="GO:0005743">
    <property type="term" value="C:mitochondrial inner membrane"/>
    <property type="evidence" value="ECO:0007669"/>
    <property type="project" value="UniProtKB-SubCell"/>
</dbReference>
<gene>
    <name evidence="14" type="ORF">C2845_PM05G04870</name>
</gene>
<dbReference type="FunFam" id="1.10.287.20:FF:000001">
    <property type="entry name" value="Cytochrome b-c1 complex subunit 6"/>
    <property type="match status" value="1"/>
</dbReference>
<dbReference type="PANTHER" id="PTHR15336:SF8">
    <property type="entry name" value="CYTOCHROME B-C1 COMPLEX SUBUNIT 6"/>
    <property type="match status" value="1"/>
</dbReference>
<evidence type="ECO:0000313" key="15">
    <source>
        <dbReference type="Proteomes" id="UP000275267"/>
    </source>
</evidence>
<evidence type="ECO:0000256" key="8">
    <source>
        <dbReference type="ARBA" id="ARBA00023136"/>
    </source>
</evidence>
<comment type="subcellular location">
    <subcellularLocation>
        <location evidence="1">Mitochondrion inner membrane</location>
        <topology evidence="1">Peripheral membrane protein</topology>
        <orientation evidence="1">Intermembrane side</orientation>
    </subcellularLocation>
</comment>
<keyword evidence="5" id="KW-0999">Mitochondrion inner membrane</keyword>
<dbReference type="InterPro" id="IPR023184">
    <property type="entry name" value="Ubol_cytC_Rdtase_hinge_dom"/>
</dbReference>
<dbReference type="Proteomes" id="UP000275267">
    <property type="component" value="Unassembled WGS sequence"/>
</dbReference>
<dbReference type="STRING" id="4540.A0A3L6SZ81"/>
<evidence type="ECO:0000256" key="3">
    <source>
        <dbReference type="ARBA" id="ARBA00022448"/>
    </source>
</evidence>
<dbReference type="GO" id="GO:0006122">
    <property type="term" value="P:mitochondrial electron transport, ubiquinol to cytochrome c"/>
    <property type="evidence" value="ECO:0007669"/>
    <property type="project" value="InterPro"/>
</dbReference>
<feature type="compositionally biased region" description="Low complexity" evidence="12">
    <location>
        <begin position="35"/>
        <end position="56"/>
    </location>
</feature>
<evidence type="ECO:0000259" key="13">
    <source>
        <dbReference type="Pfam" id="PF02320"/>
    </source>
</evidence>
<dbReference type="PANTHER" id="PTHR15336">
    <property type="entry name" value="UBIQUINOL-CYTOCHROME C REDUCTASE COMPLEX 7.8 KDA PROTEIN"/>
    <property type="match status" value="1"/>
</dbReference>
<dbReference type="SUPFAM" id="SSF81531">
    <property type="entry name" value="Non-heme 11 kDa protein of cytochrome bc1 complex (Ubiquinol-cytochrome c reductase)"/>
    <property type="match status" value="1"/>
</dbReference>
<dbReference type="OrthoDB" id="405848at2759"/>
<evidence type="ECO:0000256" key="12">
    <source>
        <dbReference type="SAM" id="MobiDB-lite"/>
    </source>
</evidence>
<keyword evidence="7" id="KW-0496">Mitochondrion</keyword>
<evidence type="ECO:0000256" key="10">
    <source>
        <dbReference type="ARBA" id="ARBA00044364"/>
    </source>
</evidence>
<keyword evidence="6" id="KW-0249">Electron transport</keyword>
<name>A0A3L6SZ81_PANMI</name>
<accession>A0A3L6SZ81</accession>
<comment type="similarity">
    <text evidence="2">Belongs to the UQCRH/QCR6 family.</text>
</comment>
<evidence type="ECO:0000256" key="2">
    <source>
        <dbReference type="ARBA" id="ARBA00006498"/>
    </source>
</evidence>
<evidence type="ECO:0000256" key="4">
    <source>
        <dbReference type="ARBA" id="ARBA00022660"/>
    </source>
</evidence>
<sequence>MRACSRTIVALLGPPKIRPSFTEKGPKLKPPTFPPSSFFSPSSSSSSASRLLLPFPSRNPRQPTRSGSRHLLAYETRDFARDPRSSMADAEPVDPKNYLEERCKPQCVKSLYDYERCMKRVENDDSGQKHCTGQYFDYWSCIDKCVAPKLFDKLK</sequence>
<protein>
    <recommendedName>
        <fullName evidence="11">Complex III subunit VI</fullName>
    </recommendedName>
    <alternativeName>
        <fullName evidence="10">Mitochondrial hinge protein</fullName>
    </alternativeName>
</protein>
<evidence type="ECO:0000256" key="1">
    <source>
        <dbReference type="ARBA" id="ARBA00004137"/>
    </source>
</evidence>
<evidence type="ECO:0000256" key="7">
    <source>
        <dbReference type="ARBA" id="ARBA00023128"/>
    </source>
</evidence>
<dbReference type="AlphaFoldDB" id="A0A3L6SZ81"/>
<evidence type="ECO:0000256" key="9">
    <source>
        <dbReference type="ARBA" id="ARBA00023157"/>
    </source>
</evidence>
<feature type="region of interest" description="Disordered" evidence="12">
    <location>
        <begin position="19"/>
        <end position="73"/>
    </location>
</feature>
<feature type="domain" description="Ubiquinol-cytochrome C reductase hinge" evidence="13">
    <location>
        <begin position="94"/>
        <end position="155"/>
    </location>
</feature>
<keyword evidence="15" id="KW-1185">Reference proteome</keyword>
<evidence type="ECO:0000313" key="14">
    <source>
        <dbReference type="EMBL" id="RLN29071.1"/>
    </source>
</evidence>
<dbReference type="InterPro" id="IPR036811">
    <property type="entry name" value="Ubol_cytC_Rdtase_hinge_dom_sf"/>
</dbReference>
<evidence type="ECO:0000256" key="11">
    <source>
        <dbReference type="ARBA" id="ARBA00076110"/>
    </source>
</evidence>
<dbReference type="InterPro" id="IPR003422">
    <property type="entry name" value="Cyt_b-c1_6"/>
</dbReference>
<dbReference type="EMBL" id="PQIB02000003">
    <property type="protein sequence ID" value="RLN29071.1"/>
    <property type="molecule type" value="Genomic_DNA"/>
</dbReference>